<evidence type="ECO:0000313" key="3">
    <source>
        <dbReference type="Proteomes" id="UP001172102"/>
    </source>
</evidence>
<accession>A0AA40B866</accession>
<gene>
    <name evidence="2" type="ORF">B0H67DRAFT_638068</name>
</gene>
<dbReference type="Proteomes" id="UP001172102">
    <property type="component" value="Unassembled WGS sequence"/>
</dbReference>
<evidence type="ECO:0000256" key="1">
    <source>
        <dbReference type="SAM" id="MobiDB-lite"/>
    </source>
</evidence>
<organism evidence="2 3">
    <name type="scientific">Lasiosphaeris hirsuta</name>
    <dbReference type="NCBI Taxonomy" id="260670"/>
    <lineage>
        <taxon>Eukaryota</taxon>
        <taxon>Fungi</taxon>
        <taxon>Dikarya</taxon>
        <taxon>Ascomycota</taxon>
        <taxon>Pezizomycotina</taxon>
        <taxon>Sordariomycetes</taxon>
        <taxon>Sordariomycetidae</taxon>
        <taxon>Sordariales</taxon>
        <taxon>Lasiosphaeriaceae</taxon>
        <taxon>Lasiosphaeris</taxon>
    </lineage>
</organism>
<dbReference type="AlphaFoldDB" id="A0AA40B866"/>
<keyword evidence="3" id="KW-1185">Reference proteome</keyword>
<evidence type="ECO:0000313" key="2">
    <source>
        <dbReference type="EMBL" id="KAK0729450.1"/>
    </source>
</evidence>
<reference evidence="2" key="1">
    <citation type="submission" date="2023-06" db="EMBL/GenBank/DDBJ databases">
        <title>Genome-scale phylogeny and comparative genomics of the fungal order Sordariales.</title>
        <authorList>
            <consortium name="Lawrence Berkeley National Laboratory"/>
            <person name="Hensen N."/>
            <person name="Bonometti L."/>
            <person name="Westerberg I."/>
            <person name="Brannstrom I.O."/>
            <person name="Guillou S."/>
            <person name="Cros-Aarteil S."/>
            <person name="Calhoun S."/>
            <person name="Haridas S."/>
            <person name="Kuo A."/>
            <person name="Mondo S."/>
            <person name="Pangilinan J."/>
            <person name="Riley R."/>
            <person name="Labutti K."/>
            <person name="Andreopoulos B."/>
            <person name="Lipzen A."/>
            <person name="Chen C."/>
            <person name="Yanf M."/>
            <person name="Daum C."/>
            <person name="Ng V."/>
            <person name="Clum A."/>
            <person name="Steindorff A."/>
            <person name="Ohm R."/>
            <person name="Martin F."/>
            <person name="Silar P."/>
            <person name="Natvig D."/>
            <person name="Lalanne C."/>
            <person name="Gautier V."/>
            <person name="Ament-Velasquez S.L."/>
            <person name="Kruys A."/>
            <person name="Hutchinson M.I."/>
            <person name="Powell A.J."/>
            <person name="Barry K."/>
            <person name="Miller A.N."/>
            <person name="Grigoriev I.V."/>
            <person name="Debuchy R."/>
            <person name="Gladieux P."/>
            <person name="Thoren M.H."/>
            <person name="Johannesson H."/>
        </authorList>
    </citation>
    <scope>NUCLEOTIDE SEQUENCE</scope>
    <source>
        <strain evidence="2">SMH4607-1</strain>
    </source>
</reference>
<name>A0AA40B866_9PEZI</name>
<feature type="compositionally biased region" description="Acidic residues" evidence="1">
    <location>
        <begin position="115"/>
        <end position="124"/>
    </location>
</feature>
<sequence>MRPDEDDPYLRIRNPKVATSRRGRPKNTPTALPSDLTVPSAPPSTPRAPKRATPKSAKAANKAKKTTPKPTKANAPRPLQQSVWRRLSAFELLSSDDEAIRSTRSGGKEAPIQISEDEDMEEGT</sequence>
<feature type="region of interest" description="Disordered" evidence="1">
    <location>
        <begin position="1"/>
        <end position="82"/>
    </location>
</feature>
<proteinExistence type="predicted"/>
<protein>
    <submittedName>
        <fullName evidence="2">Uncharacterized protein</fullName>
    </submittedName>
</protein>
<dbReference type="EMBL" id="JAUKUA010000001">
    <property type="protein sequence ID" value="KAK0729450.1"/>
    <property type="molecule type" value="Genomic_DNA"/>
</dbReference>
<feature type="region of interest" description="Disordered" evidence="1">
    <location>
        <begin position="95"/>
        <end position="124"/>
    </location>
</feature>
<comment type="caution">
    <text evidence="2">The sequence shown here is derived from an EMBL/GenBank/DDBJ whole genome shotgun (WGS) entry which is preliminary data.</text>
</comment>